<name>A0A382UML8_9ZZZZ</name>
<protein>
    <submittedName>
        <fullName evidence="1">Uncharacterized protein</fullName>
    </submittedName>
</protein>
<dbReference type="AlphaFoldDB" id="A0A382UML8"/>
<proteinExistence type="predicted"/>
<accession>A0A382UML8</accession>
<organism evidence="1">
    <name type="scientific">marine metagenome</name>
    <dbReference type="NCBI Taxonomy" id="408172"/>
    <lineage>
        <taxon>unclassified sequences</taxon>
        <taxon>metagenomes</taxon>
        <taxon>ecological metagenomes</taxon>
    </lineage>
</organism>
<sequence>ATQRTTSAITLAPVMPSQTTLKKASFSLFSALPSGGDVRTTLEMREIHAMKP</sequence>
<evidence type="ECO:0000313" key="1">
    <source>
        <dbReference type="EMBL" id="SVD35440.1"/>
    </source>
</evidence>
<feature type="non-terminal residue" evidence="1">
    <location>
        <position position="1"/>
    </location>
</feature>
<reference evidence="1" key="1">
    <citation type="submission" date="2018-05" db="EMBL/GenBank/DDBJ databases">
        <authorList>
            <person name="Lanie J.A."/>
            <person name="Ng W.-L."/>
            <person name="Kazmierczak K.M."/>
            <person name="Andrzejewski T.M."/>
            <person name="Davidsen T.M."/>
            <person name="Wayne K.J."/>
            <person name="Tettelin H."/>
            <person name="Glass J.I."/>
            <person name="Rusch D."/>
            <person name="Podicherti R."/>
            <person name="Tsui H.-C.T."/>
            <person name="Winkler M.E."/>
        </authorList>
    </citation>
    <scope>NUCLEOTIDE SEQUENCE</scope>
</reference>
<gene>
    <name evidence="1" type="ORF">METZ01_LOCUS388294</name>
</gene>
<dbReference type="EMBL" id="UINC01145359">
    <property type="protein sequence ID" value="SVD35440.1"/>
    <property type="molecule type" value="Genomic_DNA"/>
</dbReference>